<evidence type="ECO:0000313" key="11">
    <source>
        <dbReference type="Proteomes" id="UP001501867"/>
    </source>
</evidence>
<name>A0ABN0VHH3_9ACTN</name>
<evidence type="ECO:0000256" key="8">
    <source>
        <dbReference type="SAM" id="Phobius"/>
    </source>
</evidence>
<dbReference type="RefSeq" id="WP_344161864.1">
    <property type="nucleotide sequence ID" value="NZ_BAAABV010000021.1"/>
</dbReference>
<evidence type="ECO:0000256" key="4">
    <source>
        <dbReference type="ARBA" id="ARBA00022692"/>
    </source>
</evidence>
<dbReference type="InterPro" id="IPR050321">
    <property type="entry name" value="Glycosyltr_2/OpgH_subfam"/>
</dbReference>
<dbReference type="EMBL" id="BAAABV010000021">
    <property type="protein sequence ID" value="GAA0299712.1"/>
    <property type="molecule type" value="Genomic_DNA"/>
</dbReference>
<sequence>MLTLICGVVFEAVLLRFGRTDTGVRSLLWLSVVTGQSLVVWHTGVTWLTTIRRRNPVPARGAGRWQGSVDAFVTVCGEPLDVVRPVIQAVRDMEIPHDTWVLDDGASPELRELCRAENVGYLTRPTRVNGKAGNVNYALARTTGDLVAIFDADHRPDTTFLRKTVDHFTDDRLAFVQTPQSYVTRDTLVSRGAKQAQLPFYRAVMPGKARQGAAICVGTNVAFRRVALEQIGGLYEGSQSEDVHTSLRLHSLGWRSAYVPEVLAHGLPPENWQVYLRQQRRWARGAFEILFGGALWGRGRLGGAQRLQYSMLGTHYLSSLIFLLASCLPCLYLLSGVTPVSVHPLVLFSLALCSLVVIGLANRWENNSFGVAGAIAFMVASPACALGLIDALTRRHIDWAPTHGRSSPVRRTTSTSISTYRIATAGVCLVAAVVGLAGGLARQGHIDLAVLLGLPAAHNTWVFVPTAWCLIAALVFLLPSIRRLPRVRMSTPVRRTTVVATCAAVLVAATIIHPYGSAPSSSATRPTAPEWWREDFSGPAGTQPSERDWSFQTGHHYPGGPPNWGTGESQEYVRSSRNVRLDGHGHLEIVATTDGNHGYQSARIETRRSDFIPPLGGTLRIEARAKLPAARGSWATFWALGSSFRRDLRWPESGELDAIEYRGARPDEVTGVAHCPGCGEPVGKRAQYRDQRGLADEFHTYTMDWRSQPDRIDWYVDGKLYHSVTRKMLGEKSWVFDQPVFLLLNLAVGGDWPGPPQETDYPATMVVDYVAARTCLGQCSSPG</sequence>
<comment type="caution">
    <text evidence="10">The sequence shown here is derived from an EMBL/GenBank/DDBJ whole genome shotgun (WGS) entry which is preliminary data.</text>
</comment>
<evidence type="ECO:0000256" key="7">
    <source>
        <dbReference type="SAM" id="MobiDB-lite"/>
    </source>
</evidence>
<feature type="region of interest" description="Disordered" evidence="7">
    <location>
        <begin position="518"/>
        <end position="571"/>
    </location>
</feature>
<feature type="transmembrane region" description="Helical" evidence="8">
    <location>
        <begin position="498"/>
        <end position="516"/>
    </location>
</feature>
<feature type="transmembrane region" description="Helical" evidence="8">
    <location>
        <begin position="420"/>
        <end position="441"/>
    </location>
</feature>
<keyword evidence="4 8" id="KW-0812">Transmembrane</keyword>
<dbReference type="PROSITE" id="PS51762">
    <property type="entry name" value="GH16_2"/>
    <property type="match status" value="1"/>
</dbReference>
<keyword evidence="3" id="KW-0808">Transferase</keyword>
<dbReference type="PANTHER" id="PTHR43867:SF2">
    <property type="entry name" value="CELLULOSE SYNTHASE CATALYTIC SUBUNIT A [UDP-FORMING]"/>
    <property type="match status" value="1"/>
</dbReference>
<comment type="subcellular location">
    <subcellularLocation>
        <location evidence="1">Membrane</location>
        <topology evidence="1">Multi-pass membrane protein</topology>
    </subcellularLocation>
</comment>
<evidence type="ECO:0000259" key="9">
    <source>
        <dbReference type="PROSITE" id="PS51762"/>
    </source>
</evidence>
<feature type="transmembrane region" description="Helical" evidence="8">
    <location>
        <begin position="346"/>
        <end position="364"/>
    </location>
</feature>
<keyword evidence="11" id="KW-1185">Reference proteome</keyword>
<gene>
    <name evidence="10" type="ORF">GCM10010302_42850</name>
</gene>
<feature type="transmembrane region" description="Helical" evidence="8">
    <location>
        <begin position="370"/>
        <end position="389"/>
    </location>
</feature>
<dbReference type="Pfam" id="PF00722">
    <property type="entry name" value="Glyco_hydro_16"/>
    <property type="match status" value="1"/>
</dbReference>
<evidence type="ECO:0000256" key="6">
    <source>
        <dbReference type="ARBA" id="ARBA00023136"/>
    </source>
</evidence>
<dbReference type="Proteomes" id="UP001501867">
    <property type="component" value="Unassembled WGS sequence"/>
</dbReference>
<evidence type="ECO:0000256" key="1">
    <source>
        <dbReference type="ARBA" id="ARBA00004141"/>
    </source>
</evidence>
<accession>A0ABN0VHH3</accession>
<dbReference type="Pfam" id="PF13632">
    <property type="entry name" value="Glyco_trans_2_3"/>
    <property type="match status" value="1"/>
</dbReference>
<dbReference type="Gene3D" id="2.60.120.200">
    <property type="match status" value="1"/>
</dbReference>
<reference evidence="10 11" key="1">
    <citation type="journal article" date="2019" name="Int. J. Syst. Evol. Microbiol.">
        <title>The Global Catalogue of Microorganisms (GCM) 10K type strain sequencing project: providing services to taxonomists for standard genome sequencing and annotation.</title>
        <authorList>
            <consortium name="The Broad Institute Genomics Platform"/>
            <consortium name="The Broad Institute Genome Sequencing Center for Infectious Disease"/>
            <person name="Wu L."/>
            <person name="Ma J."/>
        </authorList>
    </citation>
    <scope>NUCLEOTIDE SEQUENCE [LARGE SCALE GENOMIC DNA]</scope>
    <source>
        <strain evidence="10 11">JCM 4505</strain>
    </source>
</reference>
<feature type="transmembrane region" description="Helical" evidence="8">
    <location>
        <begin position="461"/>
        <end position="478"/>
    </location>
</feature>
<dbReference type="InterPro" id="IPR001173">
    <property type="entry name" value="Glyco_trans_2-like"/>
</dbReference>
<keyword evidence="2" id="KW-0328">Glycosyltransferase</keyword>
<evidence type="ECO:0000256" key="2">
    <source>
        <dbReference type="ARBA" id="ARBA00022676"/>
    </source>
</evidence>
<dbReference type="SUPFAM" id="SSF53448">
    <property type="entry name" value="Nucleotide-diphospho-sugar transferases"/>
    <property type="match status" value="1"/>
</dbReference>
<dbReference type="InterPro" id="IPR013320">
    <property type="entry name" value="ConA-like_dom_sf"/>
</dbReference>
<dbReference type="SUPFAM" id="SSF49899">
    <property type="entry name" value="Concanavalin A-like lectins/glucanases"/>
    <property type="match status" value="1"/>
</dbReference>
<dbReference type="InterPro" id="IPR029044">
    <property type="entry name" value="Nucleotide-diphossugar_trans"/>
</dbReference>
<dbReference type="CDD" id="cd06421">
    <property type="entry name" value="CESA_CelA_like"/>
    <property type="match status" value="1"/>
</dbReference>
<evidence type="ECO:0000256" key="5">
    <source>
        <dbReference type="ARBA" id="ARBA00022989"/>
    </source>
</evidence>
<proteinExistence type="predicted"/>
<evidence type="ECO:0000313" key="10">
    <source>
        <dbReference type="EMBL" id="GAA0299712.1"/>
    </source>
</evidence>
<dbReference type="InterPro" id="IPR000757">
    <property type="entry name" value="Beta-glucanase-like"/>
</dbReference>
<keyword evidence="5 8" id="KW-1133">Transmembrane helix</keyword>
<evidence type="ECO:0000256" key="3">
    <source>
        <dbReference type="ARBA" id="ARBA00022679"/>
    </source>
</evidence>
<dbReference type="PANTHER" id="PTHR43867">
    <property type="entry name" value="CELLULOSE SYNTHASE CATALYTIC SUBUNIT A [UDP-FORMING]"/>
    <property type="match status" value="1"/>
</dbReference>
<feature type="compositionally biased region" description="Low complexity" evidence="7">
    <location>
        <begin position="518"/>
        <end position="529"/>
    </location>
</feature>
<protein>
    <recommendedName>
        <fullName evidence="9">GH16 domain-containing protein</fullName>
    </recommendedName>
</protein>
<organism evidence="10 11">
    <name type="scientific">Streptomyces polychromogenes</name>
    <dbReference type="NCBI Taxonomy" id="67342"/>
    <lineage>
        <taxon>Bacteria</taxon>
        <taxon>Bacillati</taxon>
        <taxon>Actinomycetota</taxon>
        <taxon>Actinomycetes</taxon>
        <taxon>Kitasatosporales</taxon>
        <taxon>Streptomycetaceae</taxon>
        <taxon>Streptomyces</taxon>
    </lineage>
</organism>
<dbReference type="Gene3D" id="3.90.550.10">
    <property type="entry name" value="Spore Coat Polysaccharide Biosynthesis Protein SpsA, Chain A"/>
    <property type="match status" value="1"/>
</dbReference>
<keyword evidence="6 8" id="KW-0472">Membrane</keyword>
<feature type="domain" description="GH16" evidence="9">
    <location>
        <begin position="529"/>
        <end position="778"/>
    </location>
</feature>
<feature type="transmembrane region" description="Helical" evidence="8">
    <location>
        <begin position="313"/>
        <end position="334"/>
    </location>
</feature>